<evidence type="ECO:0000313" key="3">
    <source>
        <dbReference type="Proteomes" id="UP001054889"/>
    </source>
</evidence>
<dbReference type="PANTHER" id="PTHR34281">
    <property type="entry name" value="PROTEIN EARLY FLOWERING 3"/>
    <property type="match status" value="1"/>
</dbReference>
<protein>
    <recommendedName>
        <fullName evidence="4">Protein EARLY FLOWERING 3</fullName>
    </recommendedName>
</protein>
<keyword evidence="3" id="KW-1185">Reference proteome</keyword>
<dbReference type="Proteomes" id="UP001054889">
    <property type="component" value="Unassembled WGS sequence"/>
</dbReference>
<dbReference type="EMBL" id="BQKI01000073">
    <property type="protein sequence ID" value="GJN18609.1"/>
    <property type="molecule type" value="Genomic_DNA"/>
</dbReference>
<feature type="compositionally biased region" description="Polar residues" evidence="1">
    <location>
        <begin position="510"/>
        <end position="545"/>
    </location>
</feature>
<name>A0AAV5E696_ELECO</name>
<feature type="compositionally biased region" description="Polar residues" evidence="1">
    <location>
        <begin position="701"/>
        <end position="713"/>
    </location>
</feature>
<feature type="compositionally biased region" description="Polar residues" evidence="1">
    <location>
        <begin position="325"/>
        <end position="347"/>
    </location>
</feature>
<reference evidence="2" key="1">
    <citation type="journal article" date="2018" name="DNA Res.">
        <title>Multiple hybrid de novo genome assembly of finger millet, an orphan allotetraploid crop.</title>
        <authorList>
            <person name="Hatakeyama M."/>
            <person name="Aluri S."/>
            <person name="Balachadran M.T."/>
            <person name="Sivarajan S.R."/>
            <person name="Patrignani A."/>
            <person name="Gruter S."/>
            <person name="Poveda L."/>
            <person name="Shimizu-Inatsugi R."/>
            <person name="Baeten J."/>
            <person name="Francoijs K.J."/>
            <person name="Nataraja K.N."/>
            <person name="Reddy Y.A.N."/>
            <person name="Phadnis S."/>
            <person name="Ravikumar R.L."/>
            <person name="Schlapbach R."/>
            <person name="Sreeman S.M."/>
            <person name="Shimizu K.K."/>
        </authorList>
    </citation>
    <scope>NUCLEOTIDE SEQUENCE</scope>
</reference>
<proteinExistence type="predicted"/>
<evidence type="ECO:0000256" key="1">
    <source>
        <dbReference type="SAM" id="MobiDB-lite"/>
    </source>
</evidence>
<comment type="caution">
    <text evidence="2">The sequence shown here is derived from an EMBL/GenBank/DDBJ whole genome shotgun (WGS) entry which is preliminary data.</text>
</comment>
<feature type="region of interest" description="Disordered" evidence="1">
    <location>
        <begin position="672"/>
        <end position="733"/>
    </location>
</feature>
<dbReference type="AlphaFoldDB" id="A0AAV5E696"/>
<dbReference type="GO" id="GO:2000028">
    <property type="term" value="P:regulation of photoperiodism, flowering"/>
    <property type="evidence" value="ECO:0007669"/>
    <property type="project" value="InterPro"/>
</dbReference>
<feature type="region of interest" description="Disordered" evidence="1">
    <location>
        <begin position="312"/>
        <end position="393"/>
    </location>
</feature>
<accession>A0AAV5E696</accession>
<evidence type="ECO:0008006" key="4">
    <source>
        <dbReference type="Google" id="ProtNLM"/>
    </source>
</evidence>
<dbReference type="InterPro" id="IPR039319">
    <property type="entry name" value="ELF3-like"/>
</dbReference>
<organism evidence="2 3">
    <name type="scientific">Eleusine coracana subsp. coracana</name>
    <dbReference type="NCBI Taxonomy" id="191504"/>
    <lineage>
        <taxon>Eukaryota</taxon>
        <taxon>Viridiplantae</taxon>
        <taxon>Streptophyta</taxon>
        <taxon>Embryophyta</taxon>
        <taxon>Tracheophyta</taxon>
        <taxon>Spermatophyta</taxon>
        <taxon>Magnoliopsida</taxon>
        <taxon>Liliopsida</taxon>
        <taxon>Poales</taxon>
        <taxon>Poaceae</taxon>
        <taxon>PACMAD clade</taxon>
        <taxon>Chloridoideae</taxon>
        <taxon>Cynodonteae</taxon>
        <taxon>Eleusininae</taxon>
        <taxon>Eleusine</taxon>
    </lineage>
</organism>
<reference evidence="2" key="2">
    <citation type="submission" date="2021-12" db="EMBL/GenBank/DDBJ databases">
        <title>Resequencing data analysis of finger millet.</title>
        <authorList>
            <person name="Hatakeyama M."/>
            <person name="Aluri S."/>
            <person name="Balachadran M.T."/>
            <person name="Sivarajan S.R."/>
            <person name="Poveda L."/>
            <person name="Shimizu-Inatsugi R."/>
            <person name="Schlapbach R."/>
            <person name="Sreeman S.M."/>
            <person name="Shimizu K.K."/>
        </authorList>
    </citation>
    <scope>NUCLEOTIDE SEQUENCE</scope>
</reference>
<gene>
    <name evidence="2" type="primary">gb05784</name>
    <name evidence="2" type="ORF">PR202_gb05784</name>
</gene>
<feature type="region of interest" description="Disordered" evidence="1">
    <location>
        <begin position="480"/>
        <end position="545"/>
    </location>
</feature>
<evidence type="ECO:0000313" key="2">
    <source>
        <dbReference type="EMBL" id="GJN18609.1"/>
    </source>
</evidence>
<dbReference type="PANTHER" id="PTHR34281:SF2">
    <property type="entry name" value="PROTEIN EARLY FLOWERING 3"/>
    <property type="match status" value="1"/>
</dbReference>
<sequence length="749" mass="80685">MTRGGGEGGKGEEAAGKVMGPLFPRLHVSDAARGGGPRAPPRNKMALYEQFTVPSSRCSSSASVGYGGGLAPSTSANQLKLKESKVEGPTNLVFYQNFLFTYFEVLKQNFSLQVYGYDRPMFQPFNVPSNVPAHSSKKLNKNSLNRQISGTRNESGRLSSQTNNNSVYAGGSTIECTSAHKGKNVTKSSSGKKLADDDQFVVPSITPSCPQQSTQVHAEIQQKLNALHATSPQRNPPSTSKSSAKCYSTVNKHLERINASDIRSMSSPKSKEKEPAQALKTVEVEEISSILVSKERFGSKAAKVCLIKDKASNINNSGKPHLGSTGHQGASMNGRSMKTQNPTSKDTVSCDPYTDLDITNDNTKAGTKRKRTLVHHDEQQNDELSDSGESIPGLEVSPNQIVAAIGQKNFWKARRAIQNQQRIFAVQVFELHKLIRVQKSIAASPHVLIEGDPCLGNALVGKKNKLPDGNLKAQILSMTNKDDIHPSTDQPDSSKQNTEGNPPSPCHGGLNSNHHGQDTTNRAFASNPTATPSASGNKENNWCMNPPQNQWLVPVMSPSEGLVYKPYTGPCPPAGSFYANFTPLNLPSTAYGVPMPHQQQYMAPPGNPAMPMNYFPPFTLPVMNPAAPTSAVEQASHTAVSQPNGNVQSRISCNMSNPSAIWKFYASRDSEPQASSASSPSYRLQGDGSGPASFFPAASVQHAQAQPSPGSQDKQSHVIRVVPHNSRTASASAARIFRSIQMERQQSDL</sequence>
<feature type="compositionally biased region" description="Polar residues" evidence="1">
    <location>
        <begin position="487"/>
        <end position="501"/>
    </location>
</feature>
<feature type="compositionally biased region" description="Low complexity" evidence="1">
    <location>
        <begin position="672"/>
        <end position="681"/>
    </location>
</feature>